<dbReference type="InterPro" id="IPR006145">
    <property type="entry name" value="PsdUridine_synth_RsuA/RluA"/>
</dbReference>
<dbReference type="AlphaFoldDB" id="A0A4R1PUQ8"/>
<proteinExistence type="inferred from homology"/>
<dbReference type="InterPro" id="IPR002942">
    <property type="entry name" value="S4_RNA-bd"/>
</dbReference>
<dbReference type="Gene3D" id="3.30.70.580">
    <property type="entry name" value="Pseudouridine synthase I, catalytic domain, N-terminal subdomain"/>
    <property type="match status" value="1"/>
</dbReference>
<dbReference type="EC" id="5.4.99.-" evidence="5"/>
<dbReference type="SUPFAM" id="SSF55174">
    <property type="entry name" value="Alpha-L RNA-binding motif"/>
    <property type="match status" value="1"/>
</dbReference>
<dbReference type="GO" id="GO:0000455">
    <property type="term" value="P:enzyme-directed rRNA pseudouridine synthesis"/>
    <property type="evidence" value="ECO:0007669"/>
    <property type="project" value="UniProtKB-ARBA"/>
</dbReference>
<feature type="domain" description="RNA-binding S4" evidence="6">
    <location>
        <begin position="7"/>
        <end position="67"/>
    </location>
</feature>
<dbReference type="CDD" id="cd00165">
    <property type="entry name" value="S4"/>
    <property type="match status" value="1"/>
</dbReference>
<dbReference type="OrthoDB" id="9807213at2"/>
<dbReference type="EMBL" id="SLUI01000010">
    <property type="protein sequence ID" value="TCL35777.1"/>
    <property type="molecule type" value="Genomic_DNA"/>
</dbReference>
<dbReference type="PANTHER" id="PTHR47683">
    <property type="entry name" value="PSEUDOURIDINE SYNTHASE FAMILY PROTEIN-RELATED"/>
    <property type="match status" value="1"/>
</dbReference>
<dbReference type="GO" id="GO:0120159">
    <property type="term" value="F:rRNA pseudouridine synthase activity"/>
    <property type="evidence" value="ECO:0007669"/>
    <property type="project" value="UniProtKB-ARBA"/>
</dbReference>
<dbReference type="FunFam" id="3.10.290.10:FF:000003">
    <property type="entry name" value="Pseudouridine synthase"/>
    <property type="match status" value="1"/>
</dbReference>
<comment type="caution">
    <text evidence="7">The sequence shown here is derived from an EMBL/GenBank/DDBJ whole genome shotgun (WGS) entry which is preliminary data.</text>
</comment>
<dbReference type="InterPro" id="IPR036986">
    <property type="entry name" value="S4_RNA-bd_sf"/>
</dbReference>
<dbReference type="PROSITE" id="PS01149">
    <property type="entry name" value="PSI_RSU"/>
    <property type="match status" value="1"/>
</dbReference>
<evidence type="ECO:0000313" key="7">
    <source>
        <dbReference type="EMBL" id="TCL35777.1"/>
    </source>
</evidence>
<dbReference type="Proteomes" id="UP000295063">
    <property type="component" value="Unassembled WGS sequence"/>
</dbReference>
<comment type="similarity">
    <text evidence="1 5">Belongs to the pseudouridine synthase RsuA family.</text>
</comment>
<organism evidence="7 8">
    <name type="scientific">Anaerospora hongkongensis</name>
    <dbReference type="NCBI Taxonomy" id="244830"/>
    <lineage>
        <taxon>Bacteria</taxon>
        <taxon>Bacillati</taxon>
        <taxon>Bacillota</taxon>
        <taxon>Negativicutes</taxon>
        <taxon>Selenomonadales</taxon>
        <taxon>Sporomusaceae</taxon>
        <taxon>Anaerospora</taxon>
    </lineage>
</organism>
<dbReference type="InterPro" id="IPR000748">
    <property type="entry name" value="PsdUridine_synth_RsuA/RluB/E/F"/>
</dbReference>
<evidence type="ECO:0000256" key="5">
    <source>
        <dbReference type="RuleBase" id="RU003887"/>
    </source>
</evidence>
<dbReference type="NCBIfam" id="TIGR00093">
    <property type="entry name" value="pseudouridine synthase"/>
    <property type="match status" value="1"/>
</dbReference>
<gene>
    <name evidence="7" type="ORF">EV210_11017</name>
</gene>
<keyword evidence="8" id="KW-1185">Reference proteome</keyword>
<dbReference type="InterPro" id="IPR020103">
    <property type="entry name" value="PsdUridine_synth_cat_dom_sf"/>
</dbReference>
<dbReference type="FunFam" id="3.30.70.1560:FF:000001">
    <property type="entry name" value="Pseudouridine synthase"/>
    <property type="match status" value="1"/>
</dbReference>
<evidence type="ECO:0000256" key="4">
    <source>
        <dbReference type="PROSITE-ProRule" id="PRU00182"/>
    </source>
</evidence>
<dbReference type="Pfam" id="PF01479">
    <property type="entry name" value="S4"/>
    <property type="match status" value="1"/>
</dbReference>
<dbReference type="Gene3D" id="3.10.290.10">
    <property type="entry name" value="RNA-binding S4 domain"/>
    <property type="match status" value="1"/>
</dbReference>
<name>A0A4R1PUQ8_9FIRM</name>
<dbReference type="InterPro" id="IPR020094">
    <property type="entry name" value="TruA/RsuA/RluB/E/F_N"/>
</dbReference>
<sequence length="256" mass="28319">MAEKDRYRLDKILANSGIGSRREIKAIVKAKRVLVNGVVAKDADMQVRLSTDTIEVDGSPVLFREYIYLLMNKPQGVLSATEDNHGEVVVDLLRPEHQIFKPFPVGRLDKDTEGLLLLTNDGKLAHELLAPKKHVAKTYYAQISGEVTAEDGRAFAQGVVLDDGYKTLPGELHIIRSGAQSEIKLTIYEGKFHQVKRMFAAVGKKVTYLKRLTMGTLQLDDALAPGEYRELTVAELAMLAGKEAPEANNCGKTVMR</sequence>
<protein>
    <recommendedName>
        <fullName evidence="5">Pseudouridine synthase</fullName>
        <ecNumber evidence="5">5.4.99.-</ecNumber>
    </recommendedName>
</protein>
<dbReference type="PROSITE" id="PS50889">
    <property type="entry name" value="S4"/>
    <property type="match status" value="1"/>
</dbReference>
<dbReference type="Pfam" id="PF00849">
    <property type="entry name" value="PseudoU_synth_2"/>
    <property type="match status" value="1"/>
</dbReference>
<dbReference type="PANTHER" id="PTHR47683:SF4">
    <property type="entry name" value="PSEUDOURIDINE SYNTHASE"/>
    <property type="match status" value="1"/>
</dbReference>
<dbReference type="Gene3D" id="3.30.70.1560">
    <property type="entry name" value="Alpha-L RNA-binding motif"/>
    <property type="match status" value="1"/>
</dbReference>
<dbReference type="InterPro" id="IPR018496">
    <property type="entry name" value="PsdUridine_synth_RsuA/RluB_CS"/>
</dbReference>
<keyword evidence="3 5" id="KW-0413">Isomerase</keyword>
<dbReference type="GO" id="GO:0003723">
    <property type="term" value="F:RNA binding"/>
    <property type="evidence" value="ECO:0007669"/>
    <property type="project" value="UniProtKB-KW"/>
</dbReference>
<evidence type="ECO:0000256" key="2">
    <source>
        <dbReference type="ARBA" id="ARBA00022884"/>
    </source>
</evidence>
<dbReference type="InterPro" id="IPR050343">
    <property type="entry name" value="RsuA_PseudoU_synthase"/>
</dbReference>
<keyword evidence="2 4" id="KW-0694">RNA-binding</keyword>
<dbReference type="InterPro" id="IPR042092">
    <property type="entry name" value="PsdUridine_s_RsuA/RluB/E/F_cat"/>
</dbReference>
<evidence type="ECO:0000256" key="3">
    <source>
        <dbReference type="ARBA" id="ARBA00023235"/>
    </source>
</evidence>
<dbReference type="SMART" id="SM00363">
    <property type="entry name" value="S4"/>
    <property type="match status" value="1"/>
</dbReference>
<dbReference type="SUPFAM" id="SSF55120">
    <property type="entry name" value="Pseudouridine synthase"/>
    <property type="match status" value="1"/>
</dbReference>
<accession>A0A4R1PUQ8</accession>
<dbReference type="CDD" id="cd02553">
    <property type="entry name" value="PseudoU_synth_RsuA"/>
    <property type="match status" value="1"/>
</dbReference>
<dbReference type="GO" id="GO:0005829">
    <property type="term" value="C:cytosol"/>
    <property type="evidence" value="ECO:0007669"/>
    <property type="project" value="UniProtKB-ARBA"/>
</dbReference>
<evidence type="ECO:0000259" key="6">
    <source>
        <dbReference type="SMART" id="SM00363"/>
    </source>
</evidence>
<dbReference type="RefSeq" id="WP_132082088.1">
    <property type="nucleotide sequence ID" value="NZ_SLUI01000010.1"/>
</dbReference>
<evidence type="ECO:0000313" key="8">
    <source>
        <dbReference type="Proteomes" id="UP000295063"/>
    </source>
</evidence>
<evidence type="ECO:0000256" key="1">
    <source>
        <dbReference type="ARBA" id="ARBA00008348"/>
    </source>
</evidence>
<reference evidence="7 8" key="1">
    <citation type="submission" date="2019-03" db="EMBL/GenBank/DDBJ databases">
        <title>Genomic Encyclopedia of Type Strains, Phase IV (KMG-IV): sequencing the most valuable type-strain genomes for metagenomic binning, comparative biology and taxonomic classification.</title>
        <authorList>
            <person name="Goeker M."/>
        </authorList>
    </citation>
    <scope>NUCLEOTIDE SEQUENCE [LARGE SCALE GENOMIC DNA]</scope>
    <source>
        <strain evidence="7 8">DSM 15969</strain>
    </source>
</reference>